<dbReference type="PATRIC" id="fig|991905.3.peg.1328"/>
<feature type="domain" description="MOSC" evidence="1">
    <location>
        <begin position="40"/>
        <end position="197"/>
    </location>
</feature>
<dbReference type="GO" id="GO:0030151">
    <property type="term" value="F:molybdenum ion binding"/>
    <property type="evidence" value="ECO:0007669"/>
    <property type="project" value="InterPro"/>
</dbReference>
<dbReference type="InterPro" id="IPR011037">
    <property type="entry name" value="Pyrv_Knase-like_insert_dom_sf"/>
</dbReference>
<dbReference type="OrthoDB" id="9808413at2"/>
<evidence type="ECO:0000259" key="1">
    <source>
        <dbReference type="PROSITE" id="PS51340"/>
    </source>
</evidence>
<dbReference type="InterPro" id="IPR052716">
    <property type="entry name" value="MOSC_domain"/>
</dbReference>
<dbReference type="PANTHER" id="PTHR36930:SF1">
    <property type="entry name" value="MOSC DOMAIN-CONTAINING PROTEIN"/>
    <property type="match status" value="1"/>
</dbReference>
<dbReference type="PROSITE" id="PS51340">
    <property type="entry name" value="MOSC"/>
    <property type="match status" value="1"/>
</dbReference>
<dbReference type="SUPFAM" id="SSF50800">
    <property type="entry name" value="PK beta-barrel domain-like"/>
    <property type="match status" value="1"/>
</dbReference>
<dbReference type="InterPro" id="IPR005302">
    <property type="entry name" value="MoCF_Sase_C"/>
</dbReference>
<accession>F2J1E1</accession>
<evidence type="ECO:0000313" key="2">
    <source>
        <dbReference type="EMBL" id="ADZ69723.1"/>
    </source>
</evidence>
<keyword evidence="3" id="KW-1185">Reference proteome</keyword>
<dbReference type="PANTHER" id="PTHR36930">
    <property type="entry name" value="METAL-SULFUR CLUSTER BIOSYNTHESIS PROTEINS YUAD-RELATED"/>
    <property type="match status" value="1"/>
</dbReference>
<name>F2J1E1_POLGS</name>
<organism evidence="2 3">
    <name type="scientific">Polymorphum gilvum (strain LMG 25793 / CGMCC 1.9160 / SL003B-26A1)</name>
    <dbReference type="NCBI Taxonomy" id="991905"/>
    <lineage>
        <taxon>Bacteria</taxon>
        <taxon>Pseudomonadati</taxon>
        <taxon>Pseudomonadota</taxon>
        <taxon>Alphaproteobacteria</taxon>
        <taxon>Rhodobacterales</taxon>
        <taxon>Paracoccaceae</taxon>
        <taxon>Polymorphum</taxon>
    </lineage>
</organism>
<dbReference type="STRING" id="991905.SL003B_1295"/>
<dbReference type="KEGG" id="pgv:SL003B_1295"/>
<reference evidence="2 3" key="1">
    <citation type="journal article" date="2011" name="J. Bacteriol.">
        <title>Complete genome sequence of Polymorphum gilvum SL003B-26A1T, a crude oil-degrading bacterium from oil-polluted saline soil.</title>
        <authorList>
            <person name="Li S.G."/>
            <person name="Tang Y.Q."/>
            <person name="Nie Y."/>
            <person name="Cai M."/>
            <person name="Wu X.L."/>
        </authorList>
    </citation>
    <scope>NUCLEOTIDE SEQUENCE [LARGE SCALE GENOMIC DNA]</scope>
    <source>
        <strain evidence="3">LMG 25793 / CGMCC 1.9160 / SL003B-26A1</strain>
    </source>
</reference>
<dbReference type="Proteomes" id="UP000008130">
    <property type="component" value="Chromosome"/>
</dbReference>
<dbReference type="Pfam" id="PF03473">
    <property type="entry name" value="MOSC"/>
    <property type="match status" value="1"/>
</dbReference>
<dbReference type="Gene3D" id="2.40.33.20">
    <property type="entry name" value="PK beta-barrel domain-like"/>
    <property type="match status" value="1"/>
</dbReference>
<protein>
    <recommendedName>
        <fullName evidence="1">MOSC domain-containing protein</fullName>
    </recommendedName>
</protein>
<dbReference type="GO" id="GO:0030170">
    <property type="term" value="F:pyridoxal phosphate binding"/>
    <property type="evidence" value="ECO:0007669"/>
    <property type="project" value="InterPro"/>
</dbReference>
<dbReference type="AlphaFoldDB" id="F2J1E1"/>
<dbReference type="GO" id="GO:0003824">
    <property type="term" value="F:catalytic activity"/>
    <property type="evidence" value="ECO:0007669"/>
    <property type="project" value="InterPro"/>
</dbReference>
<dbReference type="HOGENOM" id="CLU_115757_0_0_5"/>
<dbReference type="RefSeq" id="WP_013652040.1">
    <property type="nucleotide sequence ID" value="NC_015259.1"/>
</dbReference>
<dbReference type="EMBL" id="CP002568">
    <property type="protein sequence ID" value="ADZ69723.1"/>
    <property type="molecule type" value="Genomic_DNA"/>
</dbReference>
<dbReference type="eggNOG" id="ENOG502ZBJY">
    <property type="taxonomic scope" value="Bacteria"/>
</dbReference>
<sequence length="207" mass="22680">MPADLFGDESPDPDLLVRGRRLAGRVVSVLKTAGAESFETARCDDLVLTFEGIPGDRHAGFTRRSGGREPWYPRGTEMANERQVSVLSAEELALVARRMDLPELRAEWIGGNIVLAGIPRLSLIPPRTRLVFEGGAVLRVDGDNAPCRIAGRAIAARYPERDGLDLLFPDKARRLRGLVAYVERPGTVRAGEAATAHVPEQWIYSPD</sequence>
<evidence type="ECO:0000313" key="3">
    <source>
        <dbReference type="Proteomes" id="UP000008130"/>
    </source>
</evidence>
<proteinExistence type="predicted"/>
<gene>
    <name evidence="2" type="ordered locus">SL003B_1295</name>
</gene>